<evidence type="ECO:0000313" key="1">
    <source>
        <dbReference type="EMBL" id="CAD2162866.1"/>
    </source>
</evidence>
<protein>
    <submittedName>
        <fullName evidence="1">Uncharacterized protein</fullName>
    </submittedName>
</protein>
<gene>
    <name evidence="1" type="ORF">MENT_LOCUS15658</name>
</gene>
<dbReference type="AlphaFoldDB" id="A0A6V7UPJ6"/>
<name>A0A6V7UPJ6_MELEN</name>
<proteinExistence type="predicted"/>
<reference evidence="1 2" key="1">
    <citation type="submission" date="2020-08" db="EMBL/GenBank/DDBJ databases">
        <authorList>
            <person name="Koutsovoulos G."/>
            <person name="Danchin GJ E."/>
        </authorList>
    </citation>
    <scope>NUCLEOTIDE SEQUENCE [LARGE SCALE GENOMIC DNA]</scope>
</reference>
<accession>A0A6V7UPJ6</accession>
<organism evidence="1 2">
    <name type="scientific">Meloidogyne enterolobii</name>
    <name type="common">Root-knot nematode worm</name>
    <name type="synonym">Meloidogyne mayaguensis</name>
    <dbReference type="NCBI Taxonomy" id="390850"/>
    <lineage>
        <taxon>Eukaryota</taxon>
        <taxon>Metazoa</taxon>
        <taxon>Ecdysozoa</taxon>
        <taxon>Nematoda</taxon>
        <taxon>Chromadorea</taxon>
        <taxon>Rhabditida</taxon>
        <taxon>Tylenchina</taxon>
        <taxon>Tylenchomorpha</taxon>
        <taxon>Tylenchoidea</taxon>
        <taxon>Meloidogynidae</taxon>
        <taxon>Meloidogyninae</taxon>
        <taxon>Meloidogyne</taxon>
    </lineage>
</organism>
<sequence>MNFLRRTFFGLPRQALPDTTDSLQSMMFVDEHGEITWELCECAVSLPSKKLLIGPCIAAFSGKNSYKKSQFIPITLHNDSKHEWIVFKVQHYEPRDPFMAQEQLAKLEKACVPLMASPNVGLIGPGQDVVFKLILPDRNIWPVSREATIGKMGYFRILQMQVADPWEVLSAFSGNNTSLTRGIKQLFDALNTARSCEDALERIYSCDVPFFLPLCPIILSETNLNVGAKDKVKKDEQNKV</sequence>
<comment type="caution">
    <text evidence="1">The sequence shown here is derived from an EMBL/GenBank/DDBJ whole genome shotgun (WGS) entry which is preliminary data.</text>
</comment>
<dbReference type="Proteomes" id="UP000580250">
    <property type="component" value="Unassembled WGS sequence"/>
</dbReference>
<dbReference type="OrthoDB" id="5884725at2759"/>
<dbReference type="EMBL" id="CAJEWN010000094">
    <property type="protein sequence ID" value="CAD2162866.1"/>
    <property type="molecule type" value="Genomic_DNA"/>
</dbReference>
<evidence type="ECO:0000313" key="2">
    <source>
        <dbReference type="Proteomes" id="UP000580250"/>
    </source>
</evidence>